<dbReference type="GO" id="GO:0031119">
    <property type="term" value="P:tRNA pseudouridine synthesis"/>
    <property type="evidence" value="ECO:0007669"/>
    <property type="project" value="UniProtKB-UniRule"/>
</dbReference>
<gene>
    <name evidence="4" type="primary">truD</name>
    <name evidence="6" type="ORF">L196_09209</name>
</gene>
<organism evidence="6 7">
    <name type="scientific">Cycloclasticus pugetii</name>
    <dbReference type="NCBI Taxonomy" id="34068"/>
    <lineage>
        <taxon>Bacteria</taxon>
        <taxon>Pseudomonadati</taxon>
        <taxon>Pseudomonadota</taxon>
        <taxon>Gammaproteobacteria</taxon>
        <taxon>Thiotrichales</taxon>
        <taxon>Piscirickettsiaceae</taxon>
        <taxon>Cycloclasticus</taxon>
    </lineage>
</organism>
<dbReference type="Gene3D" id="3.30.2340.10">
    <property type="entry name" value="TruD, insertion domain"/>
    <property type="match status" value="1"/>
</dbReference>
<dbReference type="PANTHER" id="PTHR47811">
    <property type="entry name" value="TRNA PSEUDOURIDINE SYNTHASE D"/>
    <property type="match status" value="1"/>
</dbReference>
<dbReference type="Pfam" id="PF01142">
    <property type="entry name" value="TruD"/>
    <property type="match status" value="2"/>
</dbReference>
<dbReference type="InterPro" id="IPR001656">
    <property type="entry name" value="PsdUridine_synth_TruD"/>
</dbReference>
<name>A0AB33YZM8_9GAMM</name>
<protein>
    <recommendedName>
        <fullName evidence="4">tRNA pseudouridine synthase D</fullName>
        <ecNumber evidence="4">5.4.99.27</ecNumber>
    </recommendedName>
    <alternativeName>
        <fullName evidence="4">tRNA pseudouridine(13) synthase</fullName>
    </alternativeName>
    <alternativeName>
        <fullName evidence="4">tRNA pseudouridylate synthase D</fullName>
    </alternativeName>
    <alternativeName>
        <fullName evidence="4">tRNA-uridine isomerase D</fullName>
    </alternativeName>
</protein>
<dbReference type="GO" id="GO:0160150">
    <property type="term" value="F:tRNA pseudouridine(13) synthase activity"/>
    <property type="evidence" value="ECO:0007669"/>
    <property type="project" value="UniProtKB-EC"/>
</dbReference>
<comment type="function">
    <text evidence="4">Responsible for synthesis of pseudouridine from uracil-13 in transfer RNAs.</text>
</comment>
<dbReference type="GO" id="GO:0005829">
    <property type="term" value="C:cytosol"/>
    <property type="evidence" value="ECO:0007669"/>
    <property type="project" value="TreeGrafter"/>
</dbReference>
<feature type="active site" description="Nucleophile" evidence="4">
    <location>
        <position position="83"/>
    </location>
</feature>
<dbReference type="RefSeq" id="WP_016390755.1">
    <property type="nucleotide sequence ID" value="NZ_KE646809.1"/>
</dbReference>
<evidence type="ECO:0000259" key="5">
    <source>
        <dbReference type="PROSITE" id="PS50984"/>
    </source>
</evidence>
<dbReference type="EMBL" id="ASHL01000008">
    <property type="protein sequence ID" value="EPD12570.1"/>
    <property type="molecule type" value="Genomic_DNA"/>
</dbReference>
<dbReference type="HAMAP" id="MF_01082">
    <property type="entry name" value="TruD"/>
    <property type="match status" value="1"/>
</dbReference>
<dbReference type="SUPFAM" id="SSF55120">
    <property type="entry name" value="Pseudouridine synthase"/>
    <property type="match status" value="1"/>
</dbReference>
<dbReference type="Gene3D" id="3.30.2350.20">
    <property type="entry name" value="TruD, catalytic domain"/>
    <property type="match status" value="1"/>
</dbReference>
<keyword evidence="2 4" id="KW-0819">tRNA processing</keyword>
<dbReference type="InterPro" id="IPR042214">
    <property type="entry name" value="TruD_catalytic"/>
</dbReference>
<sequence>MLFEKHIDELAYAHGGTVGAGQLKQQAEDFIVNERLTFTPSGEGEHEFVYVQKKGLNTDEVLKKLAVHAGVTRRSVSYAGMKDKHAVTKQWFSVHLPGRAAPDWQLLEDDSIKIERSTRHLKKLKRGVIQFNEFEIVISQLTVDHALLQQRIEQIKMFGVPNYFMQQRFGYLCQNLDRAYGLFSRGEKIKNKQLKGLLLSSARSFLFNQVLSERVKAENWDKALPGDAFMLSGTRQYFTDEANSTTTHTRLMEHDIHPSGPLFGVNDKVVSASVEQLEDTVFTANSVFCKGLLKEKVDSARRALRVVPTDFKAELISTDKLRLSFKLPSGSYATAVIRELINTTSHVN</sequence>
<dbReference type="InterPro" id="IPR020119">
    <property type="entry name" value="PsdUridine_synth_TruD_CS"/>
</dbReference>
<dbReference type="EC" id="5.4.99.27" evidence="4"/>
<dbReference type="AlphaFoldDB" id="A0AB33YZM8"/>
<evidence type="ECO:0000256" key="1">
    <source>
        <dbReference type="ARBA" id="ARBA00007953"/>
    </source>
</evidence>
<evidence type="ECO:0000313" key="7">
    <source>
        <dbReference type="Proteomes" id="UP000015462"/>
    </source>
</evidence>
<evidence type="ECO:0000256" key="4">
    <source>
        <dbReference type="HAMAP-Rule" id="MF_01082"/>
    </source>
</evidence>
<accession>A0AB33YZM8</accession>
<keyword evidence="7" id="KW-1185">Reference proteome</keyword>
<proteinExistence type="inferred from homology"/>
<evidence type="ECO:0000313" key="6">
    <source>
        <dbReference type="EMBL" id="EPD12570.1"/>
    </source>
</evidence>
<reference evidence="6 7" key="1">
    <citation type="journal article" date="2013" name="Genome Announc.">
        <title>Genome Sequence of the Pyrene- and Fluoranthene-Degrading Bacterium Cycloclasticus sp. Strain PY97M.</title>
        <authorList>
            <person name="Cui Z."/>
            <person name="Xu G."/>
            <person name="Li Q."/>
            <person name="Gao W."/>
            <person name="Zheng L."/>
        </authorList>
    </citation>
    <scope>NUCLEOTIDE SEQUENCE [LARGE SCALE GENOMIC DNA]</scope>
    <source>
        <strain evidence="6 7">PY97M</strain>
    </source>
</reference>
<feature type="domain" description="TRUD" evidence="5">
    <location>
        <begin position="159"/>
        <end position="306"/>
    </location>
</feature>
<dbReference type="InterPro" id="IPR043165">
    <property type="entry name" value="TruD_insert_sf"/>
</dbReference>
<comment type="caution">
    <text evidence="6">The sequence shown here is derived from an EMBL/GenBank/DDBJ whole genome shotgun (WGS) entry which is preliminary data.</text>
</comment>
<dbReference type="PANTHER" id="PTHR47811:SF1">
    <property type="entry name" value="TRNA PSEUDOURIDINE SYNTHASE D"/>
    <property type="match status" value="1"/>
</dbReference>
<dbReference type="InterPro" id="IPR050170">
    <property type="entry name" value="TruD_pseudoU_synthase"/>
</dbReference>
<evidence type="ECO:0000256" key="2">
    <source>
        <dbReference type="ARBA" id="ARBA00022694"/>
    </source>
</evidence>
<dbReference type="GO" id="GO:0003723">
    <property type="term" value="F:RNA binding"/>
    <property type="evidence" value="ECO:0007669"/>
    <property type="project" value="InterPro"/>
</dbReference>
<comment type="catalytic activity">
    <reaction evidence="4">
        <text>uridine(13) in tRNA = pseudouridine(13) in tRNA</text>
        <dbReference type="Rhea" id="RHEA:42540"/>
        <dbReference type="Rhea" id="RHEA-COMP:10105"/>
        <dbReference type="Rhea" id="RHEA-COMP:10106"/>
        <dbReference type="ChEBI" id="CHEBI:65314"/>
        <dbReference type="ChEBI" id="CHEBI:65315"/>
        <dbReference type="EC" id="5.4.99.27"/>
    </reaction>
</comment>
<evidence type="ECO:0000256" key="3">
    <source>
        <dbReference type="ARBA" id="ARBA00023235"/>
    </source>
</evidence>
<keyword evidence="3 4" id="KW-0413">Isomerase</keyword>
<dbReference type="Proteomes" id="UP000015462">
    <property type="component" value="Unassembled WGS sequence"/>
</dbReference>
<dbReference type="InterPro" id="IPR011760">
    <property type="entry name" value="PsdUridine_synth_TruD_insert"/>
</dbReference>
<dbReference type="PROSITE" id="PS01268">
    <property type="entry name" value="UPF0024"/>
    <property type="match status" value="1"/>
</dbReference>
<dbReference type="PROSITE" id="PS50984">
    <property type="entry name" value="TRUD"/>
    <property type="match status" value="1"/>
</dbReference>
<comment type="similarity">
    <text evidence="1 4">Belongs to the pseudouridine synthase TruD family.</text>
</comment>
<dbReference type="InterPro" id="IPR020103">
    <property type="entry name" value="PsdUridine_synth_cat_dom_sf"/>
</dbReference>